<name>A0A6B0UIL4_IXORI</name>
<reference evidence="1" key="1">
    <citation type="submission" date="2019-12" db="EMBL/GenBank/DDBJ databases">
        <title>An insight into the sialome of adult female Ixodes ricinus ticks feeding for 6 days.</title>
        <authorList>
            <person name="Perner J."/>
            <person name="Ribeiro J.M.C."/>
        </authorList>
    </citation>
    <scope>NUCLEOTIDE SEQUENCE</scope>
    <source>
        <strain evidence="1">Semi-engorged</strain>
        <tissue evidence="1">Salivary glands</tissue>
    </source>
</reference>
<protein>
    <submittedName>
        <fullName evidence="1">Putative secreted protein</fullName>
    </submittedName>
</protein>
<dbReference type="EMBL" id="GIFC01006920">
    <property type="protein sequence ID" value="MXU89003.1"/>
    <property type="molecule type" value="Transcribed_RNA"/>
</dbReference>
<evidence type="ECO:0000313" key="1">
    <source>
        <dbReference type="EMBL" id="MXU89003.1"/>
    </source>
</evidence>
<proteinExistence type="predicted"/>
<accession>A0A6B0UIL4</accession>
<organism evidence="1">
    <name type="scientific">Ixodes ricinus</name>
    <name type="common">Common tick</name>
    <name type="synonym">Acarus ricinus</name>
    <dbReference type="NCBI Taxonomy" id="34613"/>
    <lineage>
        <taxon>Eukaryota</taxon>
        <taxon>Metazoa</taxon>
        <taxon>Ecdysozoa</taxon>
        <taxon>Arthropoda</taxon>
        <taxon>Chelicerata</taxon>
        <taxon>Arachnida</taxon>
        <taxon>Acari</taxon>
        <taxon>Parasitiformes</taxon>
        <taxon>Ixodida</taxon>
        <taxon>Ixodoidea</taxon>
        <taxon>Ixodidae</taxon>
        <taxon>Ixodinae</taxon>
        <taxon>Ixodes</taxon>
    </lineage>
</organism>
<sequence>MISISFFAIFWKRFCAGAVVWMSARYTTIFLSFKSVHNFIHCFWSTKCKGQAAVNVFIVEPTGKFRSALPFNGVHLANFWYSCCPFPFGRTERYHNEDTDEFYLH</sequence>
<dbReference type="AlphaFoldDB" id="A0A6B0UIL4"/>